<evidence type="ECO:0000313" key="2">
    <source>
        <dbReference type="EMBL" id="EJK70532.1"/>
    </source>
</evidence>
<feature type="compositionally biased region" description="Pro residues" evidence="1">
    <location>
        <begin position="1"/>
        <end position="11"/>
    </location>
</feature>
<accession>K0TIY6</accession>
<proteinExistence type="predicted"/>
<feature type="region of interest" description="Disordered" evidence="1">
    <location>
        <begin position="1"/>
        <end position="24"/>
    </location>
</feature>
<gene>
    <name evidence="2" type="ORF">THAOC_08099</name>
</gene>
<comment type="caution">
    <text evidence="2">The sequence shown here is derived from an EMBL/GenBank/DDBJ whole genome shotgun (WGS) entry which is preliminary data.</text>
</comment>
<evidence type="ECO:0000313" key="3">
    <source>
        <dbReference type="Proteomes" id="UP000266841"/>
    </source>
</evidence>
<protein>
    <submittedName>
        <fullName evidence="2">Uncharacterized protein</fullName>
    </submittedName>
</protein>
<dbReference type="AlphaFoldDB" id="K0TIY6"/>
<dbReference type="Proteomes" id="UP000266841">
    <property type="component" value="Unassembled WGS sequence"/>
</dbReference>
<organism evidence="2 3">
    <name type="scientific">Thalassiosira oceanica</name>
    <name type="common">Marine diatom</name>
    <dbReference type="NCBI Taxonomy" id="159749"/>
    <lineage>
        <taxon>Eukaryota</taxon>
        <taxon>Sar</taxon>
        <taxon>Stramenopiles</taxon>
        <taxon>Ochrophyta</taxon>
        <taxon>Bacillariophyta</taxon>
        <taxon>Coscinodiscophyceae</taxon>
        <taxon>Thalassiosirophycidae</taxon>
        <taxon>Thalassiosirales</taxon>
        <taxon>Thalassiosiraceae</taxon>
        <taxon>Thalassiosira</taxon>
    </lineage>
</organism>
<reference evidence="2 3" key="1">
    <citation type="journal article" date="2012" name="Genome Biol.">
        <title>Genome and low-iron response of an oceanic diatom adapted to chronic iron limitation.</title>
        <authorList>
            <person name="Lommer M."/>
            <person name="Specht M."/>
            <person name="Roy A.S."/>
            <person name="Kraemer L."/>
            <person name="Andreson R."/>
            <person name="Gutowska M.A."/>
            <person name="Wolf J."/>
            <person name="Bergner S.V."/>
            <person name="Schilhabel M.B."/>
            <person name="Klostermeier U.C."/>
            <person name="Beiko R.G."/>
            <person name="Rosenstiel P."/>
            <person name="Hippler M."/>
            <person name="Laroche J."/>
        </authorList>
    </citation>
    <scope>NUCLEOTIDE SEQUENCE [LARGE SCALE GENOMIC DNA]</scope>
    <source>
        <strain evidence="2 3">CCMP1005</strain>
    </source>
</reference>
<dbReference type="EMBL" id="AGNL01008406">
    <property type="protein sequence ID" value="EJK70532.1"/>
    <property type="molecule type" value="Genomic_DNA"/>
</dbReference>
<evidence type="ECO:0000256" key="1">
    <source>
        <dbReference type="SAM" id="MobiDB-lite"/>
    </source>
</evidence>
<keyword evidence="3" id="KW-1185">Reference proteome</keyword>
<sequence length="119" mass="12789">MFATLPLPPAPLTSAGDSPTDARTDSGALATLLERLTLRPFEASIASAASCRGRTLQVQAETVYRTNRTCQQALGEQDEDLPTSTDNTRLICFDFLTSQHFDEDPGARIPPILSPAQIG</sequence>
<name>K0TIY6_THAOC</name>